<sequence length="256" mass="28961">MGLSKSVIVYEYPFNERIRAYLRLEYLFDRLFFFAREGDSRQHQVAVTSLFDLLDACERTDVKGAVLQDLERQRTSLVGLRDHPGVAQDALEAMLRELEKVASALAPPGKTGQSLRENEWLTSLRGRLSVPGSATQVDMPSYFAWQNKTEAARCADLQTWVAPFIPLHDGLTLALRLLRESGRKTDIVAEQGAYQQMLGGKQLQLLRVWVDPAQGTFPEISANKYMIWIRFSSQDGEFKPQQVARDVAFQMTLCSS</sequence>
<evidence type="ECO:0000256" key="3">
    <source>
        <dbReference type="ARBA" id="ARBA00023210"/>
    </source>
</evidence>
<evidence type="ECO:0000256" key="4">
    <source>
        <dbReference type="ARBA" id="ARBA00023306"/>
    </source>
</evidence>
<keyword evidence="2 5" id="KW-0132">Cell division</keyword>
<accession>A0A6S7A5R8</accession>
<comment type="subunit">
    <text evidence="5">Interacts with FtsZ.</text>
</comment>
<keyword evidence="4 5" id="KW-0131">Cell cycle</keyword>
<dbReference type="GO" id="GO:0000917">
    <property type="term" value="P:division septum assembly"/>
    <property type="evidence" value="ECO:0007669"/>
    <property type="project" value="UniProtKB-KW"/>
</dbReference>
<dbReference type="EMBL" id="CADIJX010000012">
    <property type="protein sequence ID" value="CAB3704667.1"/>
    <property type="molecule type" value="Genomic_DNA"/>
</dbReference>
<proteinExistence type="inferred from homology"/>
<dbReference type="NCBIfam" id="NF003656">
    <property type="entry name" value="PRK05287.1-4"/>
    <property type="match status" value="1"/>
</dbReference>
<dbReference type="Proteomes" id="UP000494108">
    <property type="component" value="Unassembled WGS sequence"/>
</dbReference>
<dbReference type="InterPro" id="IPR036268">
    <property type="entry name" value="ZapD_sf"/>
</dbReference>
<keyword evidence="3 5" id="KW-0717">Septation</keyword>
<dbReference type="GO" id="GO:0043093">
    <property type="term" value="P:FtsZ-dependent cytokinesis"/>
    <property type="evidence" value="ECO:0007669"/>
    <property type="project" value="UniProtKB-UniRule"/>
</dbReference>
<dbReference type="PANTHER" id="PTHR39455:SF1">
    <property type="entry name" value="CELL DIVISION PROTEIN ZAPD"/>
    <property type="match status" value="1"/>
</dbReference>
<dbReference type="InterPro" id="IPR027462">
    <property type="entry name" value="ZapD_C"/>
</dbReference>
<reference evidence="6 7" key="1">
    <citation type="submission" date="2020-04" db="EMBL/GenBank/DDBJ databases">
        <authorList>
            <person name="De Canck E."/>
        </authorList>
    </citation>
    <scope>NUCLEOTIDE SEQUENCE [LARGE SCALE GENOMIC DNA]</scope>
    <source>
        <strain evidence="6 7">LMG 3431</strain>
    </source>
</reference>
<dbReference type="Pfam" id="PF07072">
    <property type="entry name" value="ZapD"/>
    <property type="match status" value="1"/>
</dbReference>
<evidence type="ECO:0000313" key="7">
    <source>
        <dbReference type="Proteomes" id="UP000494108"/>
    </source>
</evidence>
<dbReference type="GO" id="GO:0005737">
    <property type="term" value="C:cytoplasm"/>
    <property type="evidence" value="ECO:0007669"/>
    <property type="project" value="UniProtKB-SubCell"/>
</dbReference>
<gene>
    <name evidence="5 6" type="primary">zapD</name>
    <name evidence="6" type="ORF">LMG3431_05624</name>
</gene>
<evidence type="ECO:0000256" key="2">
    <source>
        <dbReference type="ARBA" id="ARBA00022618"/>
    </source>
</evidence>
<dbReference type="AlphaFoldDB" id="A0A6S7A5R8"/>
<comment type="similarity">
    <text evidence="5">Belongs to the ZapD family.</text>
</comment>
<evidence type="ECO:0000256" key="5">
    <source>
        <dbReference type="HAMAP-Rule" id="MF_01092"/>
    </source>
</evidence>
<name>A0A6S7A5R8_9BURK</name>
<dbReference type="Gene3D" id="1.10.3900.10">
    <property type="entry name" value="YacF-like"/>
    <property type="match status" value="1"/>
</dbReference>
<dbReference type="SUPFAM" id="SSF160950">
    <property type="entry name" value="YacF-like"/>
    <property type="match status" value="1"/>
</dbReference>
<protein>
    <recommendedName>
        <fullName evidence="5">Cell division protein ZapD</fullName>
    </recommendedName>
    <alternativeName>
        <fullName evidence="5">Z ring-associated protein D</fullName>
    </alternativeName>
</protein>
<dbReference type="GO" id="GO:0032153">
    <property type="term" value="C:cell division site"/>
    <property type="evidence" value="ECO:0007669"/>
    <property type="project" value="TreeGrafter"/>
</dbReference>
<dbReference type="InterPro" id="IPR009777">
    <property type="entry name" value="ZapD"/>
</dbReference>
<comment type="subcellular location">
    <subcellularLocation>
        <location evidence="5">Cytoplasm</location>
    </subcellularLocation>
    <text evidence="5">Localizes to mid-cell in an FtsZ-dependent manner.</text>
</comment>
<dbReference type="HAMAP" id="MF_01092">
    <property type="entry name" value="ZapD"/>
    <property type="match status" value="1"/>
</dbReference>
<evidence type="ECO:0000256" key="1">
    <source>
        <dbReference type="ARBA" id="ARBA00022490"/>
    </source>
</evidence>
<dbReference type="Gene3D" id="2.60.440.10">
    <property type="entry name" value="YacF-like domains"/>
    <property type="match status" value="1"/>
</dbReference>
<comment type="function">
    <text evidence="5">Cell division factor that enhances FtsZ-ring assembly. Directly interacts with FtsZ and promotes bundling of FtsZ protofilaments, with a reduction in FtsZ GTPase activity.</text>
</comment>
<keyword evidence="7" id="KW-1185">Reference proteome</keyword>
<evidence type="ECO:0000313" key="6">
    <source>
        <dbReference type="EMBL" id="CAB3704667.1"/>
    </source>
</evidence>
<organism evidence="6 7">
    <name type="scientific">Achromobacter pestifer</name>
    <dbReference type="NCBI Taxonomy" id="1353889"/>
    <lineage>
        <taxon>Bacteria</taxon>
        <taxon>Pseudomonadati</taxon>
        <taxon>Pseudomonadota</taxon>
        <taxon>Betaproteobacteria</taxon>
        <taxon>Burkholderiales</taxon>
        <taxon>Alcaligenaceae</taxon>
        <taxon>Achromobacter</taxon>
    </lineage>
</organism>
<dbReference type="PANTHER" id="PTHR39455">
    <property type="entry name" value="CELL DIVISION PROTEIN ZAPD"/>
    <property type="match status" value="1"/>
</dbReference>
<keyword evidence="1 5" id="KW-0963">Cytoplasm</keyword>